<gene>
    <name evidence="1" type="ORF">ACFP5Y_03865</name>
</gene>
<dbReference type="InterPro" id="IPR037026">
    <property type="entry name" value="Vgr_OB-fold_dom_sf"/>
</dbReference>
<evidence type="ECO:0000313" key="1">
    <source>
        <dbReference type="EMBL" id="MFC6180355.1"/>
    </source>
</evidence>
<reference evidence="2" key="1">
    <citation type="journal article" date="2019" name="Int. J. Syst. Evol. Microbiol.">
        <title>The Global Catalogue of Microorganisms (GCM) 10K type strain sequencing project: providing services to taxonomists for standard genome sequencing and annotation.</title>
        <authorList>
            <consortium name="The Broad Institute Genomics Platform"/>
            <consortium name="The Broad Institute Genome Sequencing Center for Infectious Disease"/>
            <person name="Wu L."/>
            <person name="Ma J."/>
        </authorList>
    </citation>
    <scope>NUCLEOTIDE SEQUENCE [LARGE SCALE GENOMIC DNA]</scope>
    <source>
        <strain evidence="2">CCM 8933</strain>
    </source>
</reference>
<accession>A0ABW1RXV2</accession>
<dbReference type="Proteomes" id="UP001596282">
    <property type="component" value="Unassembled WGS sequence"/>
</dbReference>
<name>A0ABW1RXV2_9LACO</name>
<proteinExistence type="predicted"/>
<keyword evidence="2" id="KW-1185">Reference proteome</keyword>
<evidence type="ECO:0008006" key="3">
    <source>
        <dbReference type="Google" id="ProtNLM"/>
    </source>
</evidence>
<sequence>MTEFVPYISAGINCHMMGRIISYSQSSHTCEVQPLPLQSDGDKRAPLTEVIVPASIYKIAGLKIKRNSVVWIGYCDRDMDNWTGANNYKIETKRMHSIQDAVVEAVIEE</sequence>
<evidence type="ECO:0000313" key="2">
    <source>
        <dbReference type="Proteomes" id="UP001596282"/>
    </source>
</evidence>
<comment type="caution">
    <text evidence="1">The sequence shown here is derived from an EMBL/GenBank/DDBJ whole genome shotgun (WGS) entry which is preliminary data.</text>
</comment>
<organism evidence="1 2">
    <name type="scientific">Lactiplantibacillus daowaiensis</name>
    <dbReference type="NCBI Taxonomy" id="2559918"/>
    <lineage>
        <taxon>Bacteria</taxon>
        <taxon>Bacillati</taxon>
        <taxon>Bacillota</taxon>
        <taxon>Bacilli</taxon>
        <taxon>Lactobacillales</taxon>
        <taxon>Lactobacillaceae</taxon>
        <taxon>Lactiplantibacillus</taxon>
    </lineage>
</organism>
<dbReference type="EMBL" id="JBHSSC010000009">
    <property type="protein sequence ID" value="MFC6180355.1"/>
    <property type="molecule type" value="Genomic_DNA"/>
</dbReference>
<dbReference type="Gene3D" id="2.40.50.230">
    <property type="entry name" value="Gp5 N-terminal domain"/>
    <property type="match status" value="1"/>
</dbReference>
<dbReference type="RefSeq" id="WP_137627728.1">
    <property type="nucleotide sequence ID" value="NZ_BJDJ01000003.1"/>
</dbReference>
<protein>
    <recommendedName>
        <fullName evidence="3">Phage protein</fullName>
    </recommendedName>
</protein>